<sequence>MKQQVIQQASQSMLAQANQVPQTVLSLLPS</sequence>
<comment type="caution">
    <text evidence="2">The sequence shown here is derived from an EMBL/GenBank/DDBJ whole genome shotgun (WGS) entry which is preliminary data.</text>
</comment>
<accession>A0ABV9CVY3</accession>
<reference evidence="3" key="1">
    <citation type="journal article" date="2019" name="Int. J. Syst. Evol. Microbiol.">
        <title>The Global Catalogue of Microorganisms (GCM) 10K type strain sequencing project: providing services to taxonomists for standard genome sequencing and annotation.</title>
        <authorList>
            <consortium name="The Broad Institute Genomics Platform"/>
            <consortium name="The Broad Institute Genome Sequencing Center for Infectious Disease"/>
            <person name="Wu L."/>
            <person name="Ma J."/>
        </authorList>
    </citation>
    <scope>NUCLEOTIDE SEQUENCE [LARGE SCALE GENOMIC DNA]</scope>
    <source>
        <strain evidence="3">CGMCC 1.12121</strain>
    </source>
</reference>
<keyword evidence="2" id="KW-0969">Cilium</keyword>
<gene>
    <name evidence="2" type="ORF">ACFO0U_00860</name>
</gene>
<name>A0ABV9CVY3_9GAMM</name>
<proteinExistence type="predicted"/>
<evidence type="ECO:0000259" key="1">
    <source>
        <dbReference type="Pfam" id="PF00700"/>
    </source>
</evidence>
<dbReference type="Gene3D" id="6.10.10.10">
    <property type="entry name" value="Flagellar export chaperone, C-terminal domain"/>
    <property type="match status" value="1"/>
</dbReference>
<evidence type="ECO:0000313" key="2">
    <source>
        <dbReference type="EMBL" id="MFC4537329.1"/>
    </source>
</evidence>
<dbReference type="InterPro" id="IPR046358">
    <property type="entry name" value="Flagellin_C"/>
</dbReference>
<organism evidence="2 3">
    <name type="scientific">Chromohalobacter sarecensis</name>
    <dbReference type="NCBI Taxonomy" id="245294"/>
    <lineage>
        <taxon>Bacteria</taxon>
        <taxon>Pseudomonadati</taxon>
        <taxon>Pseudomonadota</taxon>
        <taxon>Gammaproteobacteria</taxon>
        <taxon>Oceanospirillales</taxon>
        <taxon>Halomonadaceae</taxon>
        <taxon>Chromohalobacter</taxon>
    </lineage>
</organism>
<dbReference type="RefSeq" id="WP_348521311.1">
    <property type="nucleotide sequence ID" value="NZ_JAKGAN010000007.1"/>
</dbReference>
<protein>
    <submittedName>
        <fullName evidence="2">Flagellin</fullName>
    </submittedName>
</protein>
<dbReference type="Pfam" id="PF00700">
    <property type="entry name" value="Flagellin_C"/>
    <property type="match status" value="1"/>
</dbReference>
<keyword evidence="3" id="KW-1185">Reference proteome</keyword>
<dbReference type="SUPFAM" id="SSF64518">
    <property type="entry name" value="Phase 1 flagellin"/>
    <property type="match status" value="1"/>
</dbReference>
<keyword evidence="2" id="KW-0282">Flagellum</keyword>
<feature type="domain" description="Flagellin C-terminal" evidence="1">
    <location>
        <begin position="2"/>
        <end position="28"/>
    </location>
</feature>
<dbReference type="InterPro" id="IPR042187">
    <property type="entry name" value="Flagellin_C_sub2"/>
</dbReference>
<dbReference type="EMBL" id="JBHSEU010000001">
    <property type="protein sequence ID" value="MFC4537329.1"/>
    <property type="molecule type" value="Genomic_DNA"/>
</dbReference>
<evidence type="ECO:0000313" key="3">
    <source>
        <dbReference type="Proteomes" id="UP001596030"/>
    </source>
</evidence>
<dbReference type="Proteomes" id="UP001596030">
    <property type="component" value="Unassembled WGS sequence"/>
</dbReference>
<keyword evidence="2" id="KW-0966">Cell projection</keyword>